<evidence type="ECO:0000313" key="1">
    <source>
        <dbReference type="EMBL" id="KAK6513565.1"/>
    </source>
</evidence>
<dbReference type="AlphaFoldDB" id="A0AAN8NKU8"/>
<gene>
    <name evidence="1" type="ORF">TWF506_008004</name>
</gene>
<comment type="caution">
    <text evidence="1">The sequence shown here is derived from an EMBL/GenBank/DDBJ whole genome shotgun (WGS) entry which is preliminary data.</text>
</comment>
<accession>A0AAN8NKU8</accession>
<dbReference type="EMBL" id="JAVHJM010000005">
    <property type="protein sequence ID" value="KAK6513565.1"/>
    <property type="molecule type" value="Genomic_DNA"/>
</dbReference>
<organism evidence="1 2">
    <name type="scientific">Arthrobotrys conoides</name>
    <dbReference type="NCBI Taxonomy" id="74498"/>
    <lineage>
        <taxon>Eukaryota</taxon>
        <taxon>Fungi</taxon>
        <taxon>Dikarya</taxon>
        <taxon>Ascomycota</taxon>
        <taxon>Pezizomycotina</taxon>
        <taxon>Orbiliomycetes</taxon>
        <taxon>Orbiliales</taxon>
        <taxon>Orbiliaceae</taxon>
        <taxon>Arthrobotrys</taxon>
    </lineage>
</organism>
<protein>
    <submittedName>
        <fullName evidence="1">Uncharacterized protein</fullName>
    </submittedName>
</protein>
<keyword evidence="2" id="KW-1185">Reference proteome</keyword>
<evidence type="ECO:0000313" key="2">
    <source>
        <dbReference type="Proteomes" id="UP001307849"/>
    </source>
</evidence>
<dbReference type="Proteomes" id="UP001307849">
    <property type="component" value="Unassembled WGS sequence"/>
</dbReference>
<sequence length="99" mass="11565">MEAAAEELGEYRVVKDDVQFVQKLNPLPNRRNFTKQEKDLTDLQFLLSSKLCLRSPVADLRKGYPRVFYEQIDEGKVILQLKNEPFKYFIEGLSSKALR</sequence>
<name>A0AAN8NKU8_9PEZI</name>
<reference evidence="1 2" key="1">
    <citation type="submission" date="2019-10" db="EMBL/GenBank/DDBJ databases">
        <authorList>
            <person name="Palmer J.M."/>
        </authorList>
    </citation>
    <scope>NUCLEOTIDE SEQUENCE [LARGE SCALE GENOMIC DNA]</scope>
    <source>
        <strain evidence="1 2">TWF506</strain>
    </source>
</reference>
<proteinExistence type="predicted"/>